<dbReference type="Proteomes" id="UP000838412">
    <property type="component" value="Chromosome 4"/>
</dbReference>
<evidence type="ECO:0000313" key="2">
    <source>
        <dbReference type="EMBL" id="CAH1262905.1"/>
    </source>
</evidence>
<proteinExistence type="predicted"/>
<dbReference type="EMBL" id="OV696689">
    <property type="protein sequence ID" value="CAH1262905.1"/>
    <property type="molecule type" value="Genomic_DNA"/>
</dbReference>
<evidence type="ECO:0000256" key="1">
    <source>
        <dbReference type="SAM" id="SignalP"/>
    </source>
</evidence>
<dbReference type="AlphaFoldDB" id="A0A8J9ZVJ6"/>
<gene>
    <name evidence="2" type="primary">Hypp2600</name>
    <name evidence="2" type="ORF">BLAG_LOCUS17773</name>
</gene>
<sequence>MNLRFALVPLVLIWAVATTNTGAAAGDTAGEDTVQPDRSWGRALAVEVTLATGAAARPLPLGAERHLNPGQSENVMISPPNICLEII</sequence>
<feature type="chain" id="PRO_5035471010" evidence="1">
    <location>
        <begin position="19"/>
        <end position="87"/>
    </location>
</feature>
<protein>
    <submittedName>
        <fullName evidence="2">Hypp2600 protein</fullName>
    </submittedName>
</protein>
<feature type="signal peptide" evidence="1">
    <location>
        <begin position="1"/>
        <end position="18"/>
    </location>
</feature>
<evidence type="ECO:0000313" key="3">
    <source>
        <dbReference type="Proteomes" id="UP000838412"/>
    </source>
</evidence>
<organism evidence="2 3">
    <name type="scientific">Branchiostoma lanceolatum</name>
    <name type="common">Common lancelet</name>
    <name type="synonym">Amphioxus lanceolatum</name>
    <dbReference type="NCBI Taxonomy" id="7740"/>
    <lineage>
        <taxon>Eukaryota</taxon>
        <taxon>Metazoa</taxon>
        <taxon>Chordata</taxon>
        <taxon>Cephalochordata</taxon>
        <taxon>Leptocardii</taxon>
        <taxon>Amphioxiformes</taxon>
        <taxon>Branchiostomatidae</taxon>
        <taxon>Branchiostoma</taxon>
    </lineage>
</organism>
<keyword evidence="1" id="KW-0732">Signal</keyword>
<accession>A0A8J9ZVJ6</accession>
<name>A0A8J9ZVJ6_BRALA</name>
<keyword evidence="3" id="KW-1185">Reference proteome</keyword>
<reference evidence="2" key="1">
    <citation type="submission" date="2022-01" db="EMBL/GenBank/DDBJ databases">
        <authorList>
            <person name="Braso-Vives M."/>
        </authorList>
    </citation>
    <scope>NUCLEOTIDE SEQUENCE</scope>
</reference>